<dbReference type="InterPro" id="IPR038371">
    <property type="entry name" value="Cu_polyphenol_OxRdtase_sf"/>
</dbReference>
<feature type="compositionally biased region" description="Basic residues" evidence="11">
    <location>
        <begin position="1"/>
        <end position="11"/>
    </location>
</feature>
<dbReference type="InterPro" id="IPR003730">
    <property type="entry name" value="Cu_polyphenol_OxRdtase"/>
</dbReference>
<dbReference type="Gene3D" id="3.60.140.10">
    <property type="entry name" value="CNF1/YfiH-like putative cysteine hydrolases"/>
    <property type="match status" value="1"/>
</dbReference>
<protein>
    <recommendedName>
        <fullName evidence="10">Purine nucleoside phosphorylase</fullName>
    </recommendedName>
</protein>
<comment type="caution">
    <text evidence="12">The sequence shown here is derived from an EMBL/GenBank/DDBJ whole genome shotgun (WGS) entry which is preliminary data.</text>
</comment>
<dbReference type="Proteomes" id="UP000323886">
    <property type="component" value="Unassembled WGS sequence"/>
</dbReference>
<evidence type="ECO:0000256" key="10">
    <source>
        <dbReference type="RuleBase" id="RU361274"/>
    </source>
</evidence>
<dbReference type="Pfam" id="PF02578">
    <property type="entry name" value="Cu-oxidase_4"/>
    <property type="match status" value="1"/>
</dbReference>
<evidence type="ECO:0000256" key="9">
    <source>
        <dbReference type="ARBA" id="ARBA00049893"/>
    </source>
</evidence>
<dbReference type="GO" id="GO:0016787">
    <property type="term" value="F:hydrolase activity"/>
    <property type="evidence" value="ECO:0007669"/>
    <property type="project" value="UniProtKB-KW"/>
</dbReference>
<comment type="catalytic activity">
    <reaction evidence="7">
        <text>adenosine + H2O + H(+) = inosine + NH4(+)</text>
        <dbReference type="Rhea" id="RHEA:24408"/>
        <dbReference type="ChEBI" id="CHEBI:15377"/>
        <dbReference type="ChEBI" id="CHEBI:15378"/>
        <dbReference type="ChEBI" id="CHEBI:16335"/>
        <dbReference type="ChEBI" id="CHEBI:17596"/>
        <dbReference type="ChEBI" id="CHEBI:28938"/>
        <dbReference type="EC" id="3.5.4.4"/>
    </reaction>
    <physiologicalReaction direction="left-to-right" evidence="7">
        <dbReference type="Rhea" id="RHEA:24409"/>
    </physiologicalReaction>
</comment>
<evidence type="ECO:0000256" key="1">
    <source>
        <dbReference type="ARBA" id="ARBA00000553"/>
    </source>
</evidence>
<feature type="region of interest" description="Disordered" evidence="11">
    <location>
        <begin position="1"/>
        <end position="26"/>
    </location>
</feature>
<dbReference type="GO" id="GO:0017061">
    <property type="term" value="F:S-methyl-5-thioadenosine phosphorylase activity"/>
    <property type="evidence" value="ECO:0007669"/>
    <property type="project" value="UniProtKB-EC"/>
</dbReference>
<sequence length="278" mass="29763">MPAPAKSRRNRTSSVPNSRPESPFPVVTSPRLAVLGHVRHAFFTRQGGVSEGLYASLNGGQGSDDEPAHVRENRARMVAALGVPGPLVSVYQVHSPDVAVVAEPWEREAAPKADAMVTDRPGIALGITTADCGPVLFADPNAQVIGAAHAGWRGAVDGVIAATVEAMERLGARRSRILAAIGPLIRQPSYEVGPDFIARVREAHPLSERYFAAGTGDRAYFDLPGFIRDRLAEAGVGEIEDLGLDTYADEARFFSYRRTTHRGEPDYGRLISAIALSS</sequence>
<keyword evidence="13" id="KW-1185">Reference proteome</keyword>
<evidence type="ECO:0000256" key="6">
    <source>
        <dbReference type="ARBA" id="ARBA00022833"/>
    </source>
</evidence>
<keyword evidence="6" id="KW-0862">Zinc</keyword>
<evidence type="ECO:0000256" key="2">
    <source>
        <dbReference type="ARBA" id="ARBA00007353"/>
    </source>
</evidence>
<evidence type="ECO:0000256" key="7">
    <source>
        <dbReference type="ARBA" id="ARBA00047989"/>
    </source>
</evidence>
<evidence type="ECO:0000313" key="12">
    <source>
        <dbReference type="EMBL" id="KAA5602669.1"/>
    </source>
</evidence>
<keyword evidence="4" id="KW-0479">Metal-binding</keyword>
<dbReference type="PANTHER" id="PTHR30616:SF2">
    <property type="entry name" value="PURINE NUCLEOSIDE PHOSPHORYLASE LACC1"/>
    <property type="match status" value="1"/>
</dbReference>
<dbReference type="EMBL" id="VWPL01000005">
    <property type="protein sequence ID" value="KAA5602669.1"/>
    <property type="molecule type" value="Genomic_DNA"/>
</dbReference>
<comment type="similarity">
    <text evidence="2 10">Belongs to the purine nucleoside phosphorylase YfiH/LACC1 family.</text>
</comment>
<evidence type="ECO:0000256" key="4">
    <source>
        <dbReference type="ARBA" id="ARBA00022723"/>
    </source>
</evidence>
<dbReference type="SUPFAM" id="SSF64438">
    <property type="entry name" value="CNF1/YfiH-like putative cysteine hydrolases"/>
    <property type="match status" value="1"/>
</dbReference>
<dbReference type="NCBIfam" id="TIGR00726">
    <property type="entry name" value="peptidoglycan editing factor PgeF"/>
    <property type="match status" value="1"/>
</dbReference>
<reference evidence="12 13" key="1">
    <citation type="submission" date="2019-09" db="EMBL/GenBank/DDBJ databases">
        <title>Draft Whole-Genome sequence of Blastochloris sulfoviridis DSM 729.</title>
        <authorList>
            <person name="Meyer T.E."/>
            <person name="Kyndt J.A."/>
        </authorList>
    </citation>
    <scope>NUCLEOTIDE SEQUENCE [LARGE SCALE GENOMIC DNA]</scope>
    <source>
        <strain evidence="12 13">DSM 729</strain>
    </source>
</reference>
<keyword evidence="3" id="KW-0808">Transferase</keyword>
<comment type="catalytic activity">
    <reaction evidence="9">
        <text>S-methyl-5'-thioadenosine + phosphate = 5-(methylsulfanyl)-alpha-D-ribose 1-phosphate + adenine</text>
        <dbReference type="Rhea" id="RHEA:11852"/>
        <dbReference type="ChEBI" id="CHEBI:16708"/>
        <dbReference type="ChEBI" id="CHEBI:17509"/>
        <dbReference type="ChEBI" id="CHEBI:43474"/>
        <dbReference type="ChEBI" id="CHEBI:58533"/>
        <dbReference type="EC" id="2.4.2.28"/>
    </reaction>
    <physiologicalReaction direction="left-to-right" evidence="9">
        <dbReference type="Rhea" id="RHEA:11853"/>
    </physiologicalReaction>
</comment>
<name>A0A5M6I4E2_9HYPH</name>
<comment type="catalytic activity">
    <reaction evidence="1">
        <text>inosine + phosphate = alpha-D-ribose 1-phosphate + hypoxanthine</text>
        <dbReference type="Rhea" id="RHEA:27646"/>
        <dbReference type="ChEBI" id="CHEBI:17368"/>
        <dbReference type="ChEBI" id="CHEBI:17596"/>
        <dbReference type="ChEBI" id="CHEBI:43474"/>
        <dbReference type="ChEBI" id="CHEBI:57720"/>
        <dbReference type="EC" id="2.4.2.1"/>
    </reaction>
    <physiologicalReaction direction="left-to-right" evidence="1">
        <dbReference type="Rhea" id="RHEA:27647"/>
    </physiologicalReaction>
</comment>
<dbReference type="GO" id="GO:0005507">
    <property type="term" value="F:copper ion binding"/>
    <property type="evidence" value="ECO:0007669"/>
    <property type="project" value="TreeGrafter"/>
</dbReference>
<dbReference type="OrthoDB" id="4279at2"/>
<keyword evidence="5" id="KW-0378">Hydrolase</keyword>
<evidence type="ECO:0000256" key="3">
    <source>
        <dbReference type="ARBA" id="ARBA00022679"/>
    </source>
</evidence>
<dbReference type="AlphaFoldDB" id="A0A5M6I4E2"/>
<proteinExistence type="inferred from homology"/>
<dbReference type="PANTHER" id="PTHR30616">
    <property type="entry name" value="UNCHARACTERIZED PROTEIN YFIH"/>
    <property type="match status" value="1"/>
</dbReference>
<dbReference type="CDD" id="cd16833">
    <property type="entry name" value="YfiH"/>
    <property type="match status" value="1"/>
</dbReference>
<gene>
    <name evidence="12" type="primary">pgeF</name>
    <name evidence="12" type="ORF">F1193_04075</name>
</gene>
<evidence type="ECO:0000313" key="13">
    <source>
        <dbReference type="Proteomes" id="UP000323886"/>
    </source>
</evidence>
<evidence type="ECO:0000256" key="11">
    <source>
        <dbReference type="SAM" id="MobiDB-lite"/>
    </source>
</evidence>
<dbReference type="InterPro" id="IPR011324">
    <property type="entry name" value="Cytotoxic_necrot_fac-like_cat"/>
</dbReference>
<evidence type="ECO:0000256" key="5">
    <source>
        <dbReference type="ARBA" id="ARBA00022801"/>
    </source>
</evidence>
<organism evidence="12 13">
    <name type="scientific">Blastochloris sulfoviridis</name>
    <dbReference type="NCBI Taxonomy" id="50712"/>
    <lineage>
        <taxon>Bacteria</taxon>
        <taxon>Pseudomonadati</taxon>
        <taxon>Pseudomonadota</taxon>
        <taxon>Alphaproteobacteria</taxon>
        <taxon>Hyphomicrobiales</taxon>
        <taxon>Blastochloridaceae</taxon>
        <taxon>Blastochloris</taxon>
    </lineage>
</organism>
<accession>A0A5M6I4E2</accession>
<evidence type="ECO:0000256" key="8">
    <source>
        <dbReference type="ARBA" id="ARBA00048968"/>
    </source>
</evidence>
<comment type="catalytic activity">
    <reaction evidence="8">
        <text>adenosine + phosphate = alpha-D-ribose 1-phosphate + adenine</text>
        <dbReference type="Rhea" id="RHEA:27642"/>
        <dbReference type="ChEBI" id="CHEBI:16335"/>
        <dbReference type="ChEBI" id="CHEBI:16708"/>
        <dbReference type="ChEBI" id="CHEBI:43474"/>
        <dbReference type="ChEBI" id="CHEBI:57720"/>
        <dbReference type="EC" id="2.4.2.1"/>
    </reaction>
    <physiologicalReaction direction="left-to-right" evidence="8">
        <dbReference type="Rhea" id="RHEA:27643"/>
    </physiologicalReaction>
</comment>